<dbReference type="AlphaFoldDB" id="A0A0F9J681"/>
<feature type="non-terminal residue" evidence="1">
    <location>
        <position position="22"/>
    </location>
</feature>
<organism evidence="1">
    <name type="scientific">marine sediment metagenome</name>
    <dbReference type="NCBI Taxonomy" id="412755"/>
    <lineage>
        <taxon>unclassified sequences</taxon>
        <taxon>metagenomes</taxon>
        <taxon>ecological metagenomes</taxon>
    </lineage>
</organism>
<name>A0A0F9J681_9ZZZZ</name>
<dbReference type="PROSITE" id="PS51257">
    <property type="entry name" value="PROKAR_LIPOPROTEIN"/>
    <property type="match status" value="1"/>
</dbReference>
<sequence length="22" mass="2418">MKKLIILVGLVFVSGCYGGEYK</sequence>
<evidence type="ECO:0008006" key="2">
    <source>
        <dbReference type="Google" id="ProtNLM"/>
    </source>
</evidence>
<comment type="caution">
    <text evidence="1">The sequence shown here is derived from an EMBL/GenBank/DDBJ whole genome shotgun (WGS) entry which is preliminary data.</text>
</comment>
<gene>
    <name evidence="1" type="ORF">LCGC14_1570170</name>
</gene>
<protein>
    <recommendedName>
        <fullName evidence="2">Lipoprotein</fullName>
    </recommendedName>
</protein>
<reference evidence="1" key="1">
    <citation type="journal article" date="2015" name="Nature">
        <title>Complex archaea that bridge the gap between prokaryotes and eukaryotes.</title>
        <authorList>
            <person name="Spang A."/>
            <person name="Saw J.H."/>
            <person name="Jorgensen S.L."/>
            <person name="Zaremba-Niedzwiedzka K."/>
            <person name="Martijn J."/>
            <person name="Lind A.E."/>
            <person name="van Eijk R."/>
            <person name="Schleper C."/>
            <person name="Guy L."/>
            <person name="Ettema T.J."/>
        </authorList>
    </citation>
    <scope>NUCLEOTIDE SEQUENCE</scope>
</reference>
<dbReference type="EMBL" id="LAZR01012236">
    <property type="protein sequence ID" value="KKM27899.1"/>
    <property type="molecule type" value="Genomic_DNA"/>
</dbReference>
<accession>A0A0F9J681</accession>
<proteinExistence type="predicted"/>
<evidence type="ECO:0000313" key="1">
    <source>
        <dbReference type="EMBL" id="KKM27899.1"/>
    </source>
</evidence>